<keyword evidence="3" id="KW-0812">Transmembrane</keyword>
<keyword evidence="13" id="KW-1185">Reference proteome</keyword>
<keyword evidence="5" id="KW-1133">Transmembrane helix</keyword>
<dbReference type="InterPro" id="IPR024764">
    <property type="entry name" value="TFIIIC_Znf"/>
</dbReference>
<dbReference type="Gene3D" id="2.130.10.130">
    <property type="entry name" value="Integrin alpha, N-terminal"/>
    <property type="match status" value="1"/>
</dbReference>
<dbReference type="Pfam" id="PF23122">
    <property type="entry name" value="C2_ITFG1"/>
    <property type="match status" value="1"/>
</dbReference>
<evidence type="ECO:0000256" key="7">
    <source>
        <dbReference type="ARBA" id="ARBA00023180"/>
    </source>
</evidence>
<feature type="domain" description="Transcription factor IIIC 90kDa subunit N-terminal" evidence="9">
    <location>
        <begin position="628"/>
        <end position="958"/>
    </location>
</feature>
<accession>A0A8S1D2M4</accession>
<name>A0A8S1D2M4_9INSE</name>
<dbReference type="Proteomes" id="UP000494165">
    <property type="component" value="Unassembled WGS sequence"/>
</dbReference>
<dbReference type="InterPro" id="IPR036322">
    <property type="entry name" value="WD40_repeat_dom_sf"/>
</dbReference>
<dbReference type="InterPro" id="IPR013517">
    <property type="entry name" value="FG-GAP"/>
</dbReference>
<evidence type="ECO:0000256" key="8">
    <source>
        <dbReference type="SAM" id="SignalP"/>
    </source>
</evidence>
<organism evidence="12 13">
    <name type="scientific">Cloeon dipterum</name>
    <dbReference type="NCBI Taxonomy" id="197152"/>
    <lineage>
        <taxon>Eukaryota</taxon>
        <taxon>Metazoa</taxon>
        <taxon>Ecdysozoa</taxon>
        <taxon>Arthropoda</taxon>
        <taxon>Hexapoda</taxon>
        <taxon>Insecta</taxon>
        <taxon>Pterygota</taxon>
        <taxon>Palaeoptera</taxon>
        <taxon>Ephemeroptera</taxon>
        <taxon>Pisciforma</taxon>
        <taxon>Baetidae</taxon>
        <taxon>Cloeon</taxon>
    </lineage>
</organism>
<evidence type="ECO:0000256" key="6">
    <source>
        <dbReference type="ARBA" id="ARBA00023136"/>
    </source>
</evidence>
<feature type="domain" description="T-cell immunomodulatory protein TIP C2" evidence="11">
    <location>
        <begin position="428"/>
        <end position="522"/>
    </location>
</feature>
<evidence type="ECO:0000313" key="13">
    <source>
        <dbReference type="Proteomes" id="UP000494165"/>
    </source>
</evidence>
<evidence type="ECO:0000259" key="11">
    <source>
        <dbReference type="Pfam" id="PF23122"/>
    </source>
</evidence>
<dbReference type="PANTHER" id="PTHR13412">
    <property type="entry name" value="T-CELL IMMUNOMODULATORY PROTEIN HOMOLOG"/>
    <property type="match status" value="1"/>
</dbReference>
<evidence type="ECO:0000259" key="9">
    <source>
        <dbReference type="Pfam" id="PF12657"/>
    </source>
</evidence>
<comment type="caution">
    <text evidence="12">The sequence shown here is derived from an EMBL/GenBank/DDBJ whole genome shotgun (WGS) entry which is preliminary data.</text>
</comment>
<feature type="chain" id="PRO_5035722580" description="RING-type domain-containing protein" evidence="8">
    <location>
        <begin position="20"/>
        <end position="1182"/>
    </location>
</feature>
<dbReference type="AlphaFoldDB" id="A0A8S1D2M4"/>
<protein>
    <recommendedName>
        <fullName evidence="14">RING-type domain-containing protein</fullName>
    </recommendedName>
</protein>
<evidence type="ECO:0000256" key="5">
    <source>
        <dbReference type="ARBA" id="ARBA00022989"/>
    </source>
</evidence>
<evidence type="ECO:0000313" key="12">
    <source>
        <dbReference type="EMBL" id="CAB3374674.1"/>
    </source>
</evidence>
<keyword evidence="4 8" id="KW-0732">Signal</keyword>
<dbReference type="InterPro" id="IPR028994">
    <property type="entry name" value="Integrin_alpha_N"/>
</dbReference>
<dbReference type="GO" id="GO:0005886">
    <property type="term" value="C:plasma membrane"/>
    <property type="evidence" value="ECO:0007669"/>
    <property type="project" value="TreeGrafter"/>
</dbReference>
<proteinExistence type="inferred from homology"/>
<evidence type="ECO:0000256" key="4">
    <source>
        <dbReference type="ARBA" id="ARBA00022729"/>
    </source>
</evidence>
<dbReference type="InterPro" id="IPR024881">
    <property type="entry name" value="Tip"/>
</dbReference>
<feature type="signal peptide" evidence="8">
    <location>
        <begin position="1"/>
        <end position="19"/>
    </location>
</feature>
<dbReference type="Pfam" id="PF13517">
    <property type="entry name" value="FG-GAP_3"/>
    <property type="match status" value="1"/>
</dbReference>
<evidence type="ECO:0000259" key="10">
    <source>
        <dbReference type="Pfam" id="PF12660"/>
    </source>
</evidence>
<dbReference type="InterPro" id="IPR057089">
    <property type="entry name" value="C2_TIP"/>
</dbReference>
<dbReference type="SUPFAM" id="SSF69318">
    <property type="entry name" value="Integrin alpha N-terminal domain"/>
    <property type="match status" value="1"/>
</dbReference>
<keyword evidence="6" id="KW-0472">Membrane</keyword>
<feature type="domain" description="Transcription factor IIIC putative zinc-finger" evidence="10">
    <location>
        <begin position="1106"/>
        <end position="1162"/>
    </location>
</feature>
<dbReference type="EMBL" id="CADEPI010000102">
    <property type="protein sequence ID" value="CAB3374674.1"/>
    <property type="molecule type" value="Genomic_DNA"/>
</dbReference>
<evidence type="ECO:0000256" key="3">
    <source>
        <dbReference type="ARBA" id="ARBA00022692"/>
    </source>
</evidence>
<evidence type="ECO:0008006" key="14">
    <source>
        <dbReference type="Google" id="ProtNLM"/>
    </source>
</evidence>
<reference evidence="12 13" key="1">
    <citation type="submission" date="2020-04" db="EMBL/GenBank/DDBJ databases">
        <authorList>
            <person name="Alioto T."/>
            <person name="Alioto T."/>
            <person name="Gomez Garrido J."/>
        </authorList>
    </citation>
    <scope>NUCLEOTIDE SEQUENCE [LARGE SCALE GENOMIC DNA]</scope>
</reference>
<evidence type="ECO:0000256" key="2">
    <source>
        <dbReference type="ARBA" id="ARBA00006496"/>
    </source>
</evidence>
<evidence type="ECO:0000256" key="1">
    <source>
        <dbReference type="ARBA" id="ARBA00004479"/>
    </source>
</evidence>
<keyword evidence="7" id="KW-0325">Glycoprotein</keyword>
<dbReference type="PANTHER" id="PTHR13412:SF0">
    <property type="entry name" value="T-CELL IMMUNOMODULATORY PROTEIN"/>
    <property type="match status" value="1"/>
</dbReference>
<dbReference type="Pfam" id="PF12660">
    <property type="entry name" value="zf-TFIIIC"/>
    <property type="match status" value="1"/>
</dbReference>
<dbReference type="OrthoDB" id="10250728at2759"/>
<dbReference type="InterPro" id="IPR024761">
    <property type="entry name" value="TFIIIC_delta_N"/>
</dbReference>
<dbReference type="SUPFAM" id="SSF50978">
    <property type="entry name" value="WD40 repeat-like"/>
    <property type="match status" value="1"/>
</dbReference>
<comment type="similarity">
    <text evidence="2">Belongs to the TIP family.</text>
</comment>
<sequence>MSCLRAVAVFLLFVARLSAANDITEAIFGNASRGNVPAAFGDFNSDKLTDILVISDDGRTVRVLLAGPKEPVMRASNLTCRFERKVTSVVPGDFDGDAKMDLLVTTTHEKGNTSVYVLWGAENSLLCPDEQQPLAVTWDQPLVLDANGDMISDLFGQNPHKERVFWIFGPNRTAPTVQRMDGERLAALRYPHSHSFLDLDGDFVSDLVLTTDEGLEVWRGVGGGEGFRFNRTIRYPAGVDAEAAGQNVFVDASLDERLQLVLPVCFGGHAHCADNSTLFVHDGVRWRDLRPDLKDPQGNAWGFVRPDGRKYTDVITLRAGDFNLDGYPDLLATLSCRDTVRTVILENVEAADGRSFAVQWRSLGAANDTVAGAFFDFYQKGVLDVLLVRRAANGSTAMKAFKNGLDYDANFMKVMVLTGLGASGSLSYGTNLAGPRISYFTVTQDGTERYGCAAQLSQSAHFALQLPYSIFGLGRTPNFVDRMTTGYAGHTRDWLLVIPNSQMVVVPPPATQPQQHWRMQLFVTPSRTILETMAVLLGTCVLNVIIIGGLHLKEKREDRLEKLQEAHRFHFDAIKNIPFGNLICVFHQTPSKTCSATKELQLLSSLVEVKNEYPTHYTGLDAEELFLTADEKLDVYEMMLDPLLFRGVKQTENQPPYPLQAEWSPNQIPGLGSCVLAVRSSSGGVYVYCNKMQNWLELCDITQLLKSRINQLLATAFCWAEMENSEEPFLWIAYADGSVVMWKIDSVGAEMHHCIELKCISRISHVSFWKGSLFDLFVCSLNKFTQIAERLIVGDNNGKVYLVNPSSGDISELWSHEDNIAVDSSLSFSLRPDGCCFVVVVKGSCLVAAAVDEDGDGKQIGAKNFGSLGVSGLIHIKDNKFLISHLCGSIEMVTLIPSKSSIEFVSHPLNHKFNSSYVNTHGIAVSRNRIIYAVTQSVFALHDHLLLRNPTNLTFFTFSSAERVWPLLRSLESVEKLQFSRIWDIFEIIRLTGGVAYWQDKERIEQVEKIPVLHRKLLAVSLESAVIQEQEDEVVRLKRALDKLDKSILAHSFLKRVTHVPEEPTLAELVSLQLMTCYLKNLRSGNPWIFTSQEMEVINNLPKIEAVEKCTICADDVKTPELMEMKCVRGHTLPRCCLTMSQCCETPYRICQTCQQCCLLNPYFDAEPRCVFCNEMMQEETF</sequence>
<dbReference type="Pfam" id="PF12657">
    <property type="entry name" value="TFIIIC_delta"/>
    <property type="match status" value="1"/>
</dbReference>
<gene>
    <name evidence="12" type="ORF">CLODIP_2_CD02410</name>
</gene>
<comment type="subcellular location">
    <subcellularLocation>
        <location evidence="1">Membrane</location>
        <topology evidence="1">Single-pass type I membrane protein</topology>
    </subcellularLocation>
</comment>